<proteinExistence type="predicted"/>
<reference evidence="1 2" key="1">
    <citation type="submission" date="2019-03" db="EMBL/GenBank/DDBJ databases">
        <title>Single cell metagenomics reveals metabolic interactions within the superorganism composed of flagellate Streblomastix strix and complex community of Bacteroidetes bacteria on its surface.</title>
        <authorList>
            <person name="Treitli S.C."/>
            <person name="Kolisko M."/>
            <person name="Husnik F."/>
            <person name="Keeling P."/>
            <person name="Hampl V."/>
        </authorList>
    </citation>
    <scope>NUCLEOTIDE SEQUENCE [LARGE SCALE GENOMIC DNA]</scope>
    <source>
        <strain evidence="1">ST1C</strain>
    </source>
</reference>
<protein>
    <submittedName>
        <fullName evidence="1">Uncharacterized protein</fullName>
    </submittedName>
</protein>
<dbReference type="AlphaFoldDB" id="A0A5J4VJX1"/>
<organism evidence="1 2">
    <name type="scientific">Streblomastix strix</name>
    <dbReference type="NCBI Taxonomy" id="222440"/>
    <lineage>
        <taxon>Eukaryota</taxon>
        <taxon>Metamonada</taxon>
        <taxon>Preaxostyla</taxon>
        <taxon>Oxymonadida</taxon>
        <taxon>Streblomastigidae</taxon>
        <taxon>Streblomastix</taxon>
    </lineage>
</organism>
<name>A0A5J4VJX1_9EUKA</name>
<gene>
    <name evidence="1" type="ORF">EZS28_021657</name>
</gene>
<accession>A0A5J4VJX1</accession>
<comment type="caution">
    <text evidence="1">The sequence shown here is derived from an EMBL/GenBank/DDBJ whole genome shotgun (WGS) entry which is preliminary data.</text>
</comment>
<evidence type="ECO:0000313" key="1">
    <source>
        <dbReference type="EMBL" id="KAA6382815.1"/>
    </source>
</evidence>
<sequence>SILPIVNASFIDCWGRMVPLGVIMKVEDENKNKCNNKGWRWLWRQIEVNLNENIQDNLGEQEQVSITDVENDELRNNEQQQVNDKIWGEKEYGSFTHYTLNILKPRYDPDKHGPWYEYVERERKIKMDEWKFGDDNAIFLTGQLERITLDGIHAYFADEEDTERPVTRKAQTCDDKNISEETAFQVLTTIHPATQSDSQQWEQQIQLSPDSFTQLERLKFEYEPVRISGPFLLRIFGSPKEKLMVETPNATFVVQSLAEPYLKYTLFIPRLLFLPVQNSSLIIRNSLSEMGGDSQQGEEQVQFNGSQTPTKPKIDGIFISRCRICGIEILPEDRVQYRSLFLRRRRTRQQMRKKANYLRKMGFIKRNN</sequence>
<dbReference type="Proteomes" id="UP000324800">
    <property type="component" value="Unassembled WGS sequence"/>
</dbReference>
<dbReference type="EMBL" id="SNRW01006577">
    <property type="protein sequence ID" value="KAA6382815.1"/>
    <property type="molecule type" value="Genomic_DNA"/>
</dbReference>
<evidence type="ECO:0000313" key="2">
    <source>
        <dbReference type="Proteomes" id="UP000324800"/>
    </source>
</evidence>
<feature type="non-terminal residue" evidence="1">
    <location>
        <position position="1"/>
    </location>
</feature>